<organism evidence="1 2">
    <name type="scientific">Methylocystis echinoides</name>
    <dbReference type="NCBI Taxonomy" id="29468"/>
    <lineage>
        <taxon>Bacteria</taxon>
        <taxon>Pseudomonadati</taxon>
        <taxon>Pseudomonadota</taxon>
        <taxon>Alphaproteobacteria</taxon>
        <taxon>Hyphomicrobiales</taxon>
        <taxon>Methylocystaceae</taxon>
        <taxon>Methylocystis</taxon>
    </lineage>
</organism>
<keyword evidence="2" id="KW-1185">Reference proteome</keyword>
<dbReference type="RefSeq" id="WP_281805068.1">
    <property type="nucleotide sequence ID" value="NZ_BSEC01000001.1"/>
</dbReference>
<evidence type="ECO:0000313" key="2">
    <source>
        <dbReference type="Proteomes" id="UP001144323"/>
    </source>
</evidence>
<evidence type="ECO:0000313" key="1">
    <source>
        <dbReference type="EMBL" id="GLI94835.1"/>
    </source>
</evidence>
<sequence>MNTDWLFPLTRQTIDAPCTIEIGHTAESLFAHVEIDGDFEMRPGDRVLVQNAPTETPFGYRIAVSRRATIIRAGLIERIWTRLCGNFEINELYDVSFTNRRAL</sequence>
<comment type="caution">
    <text evidence="1">The sequence shown here is derived from an EMBL/GenBank/DDBJ whole genome shotgun (WGS) entry which is preliminary data.</text>
</comment>
<dbReference type="Proteomes" id="UP001144323">
    <property type="component" value="Unassembled WGS sequence"/>
</dbReference>
<accession>A0A9W6LTK6</accession>
<name>A0A9W6LTK6_9HYPH</name>
<proteinExistence type="predicted"/>
<protein>
    <submittedName>
        <fullName evidence="1">Uncharacterized protein</fullName>
    </submittedName>
</protein>
<reference evidence="1" key="1">
    <citation type="journal article" date="2023" name="Int. J. Syst. Evol. Microbiol.">
        <title>Methylocystis iwaonis sp. nov., a type II methane-oxidizing bacterium from surface soil of a rice paddy field in Japan, and emended description of the genus Methylocystis (ex Whittenbury et al. 1970) Bowman et al. 1993.</title>
        <authorList>
            <person name="Kaise H."/>
            <person name="Sawadogo J.B."/>
            <person name="Alam M.S."/>
            <person name="Ueno C."/>
            <person name="Dianou D."/>
            <person name="Shinjo R."/>
            <person name="Asakawa S."/>
        </authorList>
    </citation>
    <scope>NUCLEOTIDE SEQUENCE</scope>
    <source>
        <strain evidence="1">LMG27198</strain>
    </source>
</reference>
<dbReference type="AlphaFoldDB" id="A0A9W6LTK6"/>
<dbReference type="EMBL" id="BSEC01000001">
    <property type="protein sequence ID" value="GLI94835.1"/>
    <property type="molecule type" value="Genomic_DNA"/>
</dbReference>
<gene>
    <name evidence="1" type="ORF">LMG27198_38270</name>
</gene>